<evidence type="ECO:0000313" key="6">
    <source>
        <dbReference type="EMBL" id="SDW75602.1"/>
    </source>
</evidence>
<dbReference type="EMBL" id="FNNH01000026">
    <property type="protein sequence ID" value="SDW75602.1"/>
    <property type="molecule type" value="Genomic_DNA"/>
</dbReference>
<dbReference type="PANTHER" id="PTHR11851:SF49">
    <property type="entry name" value="MITOCHONDRIAL-PROCESSING PEPTIDASE SUBUNIT ALPHA"/>
    <property type="match status" value="1"/>
</dbReference>
<evidence type="ECO:0000313" key="7">
    <source>
        <dbReference type="Proteomes" id="UP000183454"/>
    </source>
</evidence>
<dbReference type="RefSeq" id="WP_074667302.1">
    <property type="nucleotide sequence ID" value="NZ_FNNH01000026.1"/>
</dbReference>
<dbReference type="GO" id="GO:0006508">
    <property type="term" value="P:proteolysis"/>
    <property type="evidence" value="ECO:0007669"/>
    <property type="project" value="UniProtKB-KW"/>
</dbReference>
<reference evidence="6 7" key="1">
    <citation type="submission" date="2016-10" db="EMBL/GenBank/DDBJ databases">
        <authorList>
            <person name="de Groot N.N."/>
        </authorList>
    </citation>
    <scope>NUCLEOTIDE SEQUENCE [LARGE SCALE GENOMIC DNA]</scope>
    <source>
        <strain evidence="6 7">Nm110</strain>
    </source>
</reference>
<dbReference type="GO" id="GO:0004222">
    <property type="term" value="F:metalloendopeptidase activity"/>
    <property type="evidence" value="ECO:0007669"/>
    <property type="project" value="InterPro"/>
</dbReference>
<accession>A0A1H2W4L2</accession>
<dbReference type="Pfam" id="PF05193">
    <property type="entry name" value="Peptidase_M16_C"/>
    <property type="match status" value="2"/>
</dbReference>
<dbReference type="InterPro" id="IPR011249">
    <property type="entry name" value="Metalloenz_LuxS/M16"/>
</dbReference>
<feature type="domain" description="Peptidase M16 C-terminal" evidence="5">
    <location>
        <begin position="208"/>
        <end position="384"/>
    </location>
</feature>
<comment type="similarity">
    <text evidence="2 3">Belongs to the peptidase M16 family.</text>
</comment>
<dbReference type="PROSITE" id="PS00143">
    <property type="entry name" value="INSULINASE"/>
    <property type="match status" value="1"/>
</dbReference>
<dbReference type="Gene3D" id="3.30.830.10">
    <property type="entry name" value="Metalloenzyme, LuxS/M16 peptidase-like"/>
    <property type="match status" value="4"/>
</dbReference>
<dbReference type="PANTHER" id="PTHR11851">
    <property type="entry name" value="METALLOPROTEASE"/>
    <property type="match status" value="1"/>
</dbReference>
<dbReference type="InterPro" id="IPR001431">
    <property type="entry name" value="Pept_M16_Zn_BS"/>
</dbReference>
<proteinExistence type="inferred from homology"/>
<evidence type="ECO:0000256" key="2">
    <source>
        <dbReference type="ARBA" id="ARBA00007261"/>
    </source>
</evidence>
<dbReference type="Proteomes" id="UP000183454">
    <property type="component" value="Unassembled WGS sequence"/>
</dbReference>
<evidence type="ECO:0000259" key="5">
    <source>
        <dbReference type="Pfam" id="PF05193"/>
    </source>
</evidence>
<dbReference type="SUPFAM" id="SSF63411">
    <property type="entry name" value="LuxS/MPP-like metallohydrolase"/>
    <property type="match status" value="4"/>
</dbReference>
<feature type="domain" description="Peptidase M16 C-terminal" evidence="5">
    <location>
        <begin position="659"/>
        <end position="837"/>
    </location>
</feature>
<dbReference type="InterPro" id="IPR007863">
    <property type="entry name" value="Peptidase_M16_C"/>
</dbReference>
<keyword evidence="6" id="KW-0378">Hydrolase</keyword>
<evidence type="ECO:0000256" key="3">
    <source>
        <dbReference type="RuleBase" id="RU004447"/>
    </source>
</evidence>
<name>A0A1H2W4L2_9PROT</name>
<gene>
    <name evidence="6" type="ORF">SAMN05421882_102621</name>
</gene>
<protein>
    <submittedName>
        <fullName evidence="6">Zinc protease</fullName>
    </submittedName>
</protein>
<sequence>MHRHLITFIAFAVSLTCFKEINAQQPNVEIPAGLTKITTVEGISEYQLTNGLRLLLAPDNSLDSITVNVVYLVGSRDEGYGEAGMAHLLEHLLFKGTEQFSDIKNEFTKRGARWNGTTSYDRTNYFETFTASADNLDWALRLEADRMVNSRVAKSDLDSEMTVVRNEFEAGENSSFSVLSDRITSAAYSWHNYGRSIIGSRSDIENVPIERLQAFYRHYYQPDNAVLVIAGKFEEAEALKMVARHFGPLPRPTRQLQKTYTVEPTQDGERMVKLRRVGDTQIAATLYHLPSGAHPEYAAIDLLVTILREVPGGRLHKALVEPKHASTILGFDRQLREAGYAFFSANLRPDMPLDTARDVLIDTVESLTDYPITAEELERARTRLLNEIEQLLADTRKLSITLTEFIAMGDWRLLFLHRDRIKQASLDEVQRAANSYFKPSNRTLGLFIPTSAPDRAEIPATPNIARMLEGYRGDPSVSTGEAFDPTPANIEARIIRTTLPGGMKLAMVPKKTRGSTVVASLLLHWGDEESTQNRSTACNIASSMLMRGTKHHTREALRDALDKLKAQVKVDIEGVSIETVRANLPNTLRLVAEVLREPTFPEKEFEQLKLAMLSSIESKRSEPSAQASLVIERHLAPYPASHWHYTPTLEERIARINALTLDEVKQCHSELFGASDSEFSIVGDFEPEEVAQLLQQLFSDWNNPHPYKRIPVLYQDITPINHDIETPDKANAVFQAGMNLKLRDNHPDYPALIIGNYLLGGSADSRLWRRIREQEGLSYNVASSLSASAFEEQGEFSIYAIYAPENRARIESAMKEELERIMKDGFTKEEVETAKAGYLQARRIARGQDKALAERLANYLTRKRTMQWDIEFETNIAALTPESILAALRNHLDFNKLTIIKAGDFSKITTATASQ</sequence>
<evidence type="ECO:0000259" key="4">
    <source>
        <dbReference type="Pfam" id="PF00675"/>
    </source>
</evidence>
<keyword evidence="6" id="KW-0645">Protease</keyword>
<dbReference type="Pfam" id="PF00675">
    <property type="entry name" value="Peptidase_M16"/>
    <property type="match status" value="1"/>
</dbReference>
<dbReference type="InterPro" id="IPR011765">
    <property type="entry name" value="Pept_M16_N"/>
</dbReference>
<comment type="cofactor">
    <cofactor evidence="1">
        <name>Zn(2+)</name>
        <dbReference type="ChEBI" id="CHEBI:29105"/>
    </cofactor>
</comment>
<dbReference type="GO" id="GO:0046872">
    <property type="term" value="F:metal ion binding"/>
    <property type="evidence" value="ECO:0007669"/>
    <property type="project" value="InterPro"/>
</dbReference>
<evidence type="ECO:0000256" key="1">
    <source>
        <dbReference type="ARBA" id="ARBA00001947"/>
    </source>
</evidence>
<dbReference type="InterPro" id="IPR050361">
    <property type="entry name" value="MPP/UQCRC_Complex"/>
</dbReference>
<dbReference type="AlphaFoldDB" id="A0A1H2W4L2"/>
<feature type="domain" description="Peptidase M16 N-terminal" evidence="4">
    <location>
        <begin position="60"/>
        <end position="199"/>
    </location>
</feature>
<organism evidence="6 7">
    <name type="scientific">Nitrosomonas communis</name>
    <dbReference type="NCBI Taxonomy" id="44574"/>
    <lineage>
        <taxon>Bacteria</taxon>
        <taxon>Pseudomonadati</taxon>
        <taxon>Pseudomonadota</taxon>
        <taxon>Betaproteobacteria</taxon>
        <taxon>Nitrosomonadales</taxon>
        <taxon>Nitrosomonadaceae</taxon>
        <taxon>Nitrosomonas</taxon>
    </lineage>
</organism>